<reference evidence="4" key="1">
    <citation type="submission" date="2021-06" db="EMBL/GenBank/DDBJ databases">
        <title>44 bacteria genomes isolated from Dapeng, Shenzhen.</title>
        <authorList>
            <person name="Zheng W."/>
            <person name="Yu S."/>
            <person name="Huang Y."/>
        </authorList>
    </citation>
    <scope>NUCLEOTIDE SEQUENCE</scope>
    <source>
        <strain evidence="4">DP5N28-2</strain>
    </source>
</reference>
<dbReference type="InterPro" id="IPR015797">
    <property type="entry name" value="NUDIX_hydrolase-like_dom_sf"/>
</dbReference>
<dbReference type="SUPFAM" id="SSF55811">
    <property type="entry name" value="Nudix"/>
    <property type="match status" value="1"/>
</dbReference>
<evidence type="ECO:0000259" key="3">
    <source>
        <dbReference type="PROSITE" id="PS51462"/>
    </source>
</evidence>
<dbReference type="InterPro" id="IPR020084">
    <property type="entry name" value="NUDIX_hydrolase_CS"/>
</dbReference>
<evidence type="ECO:0000256" key="2">
    <source>
        <dbReference type="RuleBase" id="RU003476"/>
    </source>
</evidence>
<name>A0A953I0A2_9BACT</name>
<dbReference type="Pfam" id="PF00293">
    <property type="entry name" value="NUDIX"/>
    <property type="match status" value="1"/>
</dbReference>
<dbReference type="GO" id="GO:0016787">
    <property type="term" value="F:hydrolase activity"/>
    <property type="evidence" value="ECO:0007669"/>
    <property type="project" value="UniProtKB-KW"/>
</dbReference>
<dbReference type="PANTHER" id="PTHR43736">
    <property type="entry name" value="ADP-RIBOSE PYROPHOSPHATASE"/>
    <property type="match status" value="1"/>
</dbReference>
<proteinExistence type="inferred from homology"/>
<dbReference type="Gene3D" id="3.90.79.10">
    <property type="entry name" value="Nucleoside Triphosphate Pyrophosphohydrolase"/>
    <property type="match status" value="1"/>
</dbReference>
<dbReference type="EMBL" id="JAHVHU010000021">
    <property type="protein sequence ID" value="MBY5960016.1"/>
    <property type="molecule type" value="Genomic_DNA"/>
</dbReference>
<feature type="domain" description="Nudix hydrolase" evidence="3">
    <location>
        <begin position="74"/>
        <end position="206"/>
    </location>
</feature>
<comment type="caution">
    <text evidence="4">The sequence shown here is derived from an EMBL/GenBank/DDBJ whole genome shotgun (WGS) entry which is preliminary data.</text>
</comment>
<accession>A0A953I0A2</accession>
<dbReference type="Proteomes" id="UP000753961">
    <property type="component" value="Unassembled WGS sequence"/>
</dbReference>
<dbReference type="PRINTS" id="PR00502">
    <property type="entry name" value="NUDIXFAMILY"/>
</dbReference>
<dbReference type="InterPro" id="IPR020476">
    <property type="entry name" value="Nudix_hydrolase"/>
</dbReference>
<comment type="similarity">
    <text evidence="2">Belongs to the Nudix hydrolase family.</text>
</comment>
<keyword evidence="5" id="KW-1185">Reference proteome</keyword>
<dbReference type="InterPro" id="IPR000086">
    <property type="entry name" value="NUDIX_hydrolase_dom"/>
</dbReference>
<dbReference type="AlphaFoldDB" id="A0A953I0A2"/>
<dbReference type="PROSITE" id="PS00893">
    <property type="entry name" value="NUDIX_BOX"/>
    <property type="match status" value="1"/>
</dbReference>
<evidence type="ECO:0000256" key="1">
    <source>
        <dbReference type="ARBA" id="ARBA00022801"/>
    </source>
</evidence>
<evidence type="ECO:0000313" key="4">
    <source>
        <dbReference type="EMBL" id="MBY5960016.1"/>
    </source>
</evidence>
<dbReference type="PANTHER" id="PTHR43736:SF1">
    <property type="entry name" value="DIHYDRONEOPTERIN TRIPHOSPHATE DIPHOSPHATASE"/>
    <property type="match status" value="1"/>
</dbReference>
<dbReference type="PROSITE" id="PS51462">
    <property type="entry name" value="NUDIX"/>
    <property type="match status" value="1"/>
</dbReference>
<dbReference type="RefSeq" id="WP_222581557.1">
    <property type="nucleotide sequence ID" value="NZ_JAHVHU010000021.1"/>
</dbReference>
<organism evidence="4 5">
    <name type="scientific">Membranihabitans marinus</name>
    <dbReference type="NCBI Taxonomy" id="1227546"/>
    <lineage>
        <taxon>Bacteria</taxon>
        <taxon>Pseudomonadati</taxon>
        <taxon>Bacteroidota</taxon>
        <taxon>Saprospiria</taxon>
        <taxon>Saprospirales</taxon>
        <taxon>Saprospiraceae</taxon>
        <taxon>Membranihabitans</taxon>
    </lineage>
</organism>
<sequence length="215" mass="25393">MYKIYINDHPLCLLKSEEAELFREKGYEVFPYMGNKTVLLNVIDQLEKSNEEQKIGIYATDYKQLKSDFKSLFKKIQAMGGVIIDSENKVLFIYRRDRWDLPKGKKEKGEGKKECAMREVEEETGLSQLDLTHRIGKTRHTYRHPKSGKRVLKITFWYEMQVLEHEEVIVEEEEDIEDAKWMTIPSFLAGNYSTFANIKDILRQYKSMMMEQDGV</sequence>
<evidence type="ECO:0000313" key="5">
    <source>
        <dbReference type="Proteomes" id="UP000753961"/>
    </source>
</evidence>
<gene>
    <name evidence="4" type="ORF">KUV50_17830</name>
</gene>
<keyword evidence="1 2" id="KW-0378">Hydrolase</keyword>
<protein>
    <submittedName>
        <fullName evidence="4">NUDIX domain-containing protein</fullName>
    </submittedName>
</protein>